<name>A0ABY4EYC0_9BACI</name>
<evidence type="ECO:0000313" key="5">
    <source>
        <dbReference type="EMBL" id="UOQ49258.1"/>
    </source>
</evidence>
<organism evidence="5 6">
    <name type="scientific">Gracilibacillus caseinilyticus</name>
    <dbReference type="NCBI Taxonomy" id="2932256"/>
    <lineage>
        <taxon>Bacteria</taxon>
        <taxon>Bacillati</taxon>
        <taxon>Bacillota</taxon>
        <taxon>Bacilli</taxon>
        <taxon>Bacillales</taxon>
        <taxon>Bacillaceae</taxon>
        <taxon>Gracilibacillus</taxon>
    </lineage>
</organism>
<keyword evidence="3" id="KW-0804">Transcription</keyword>
<evidence type="ECO:0000256" key="3">
    <source>
        <dbReference type="ARBA" id="ARBA00023163"/>
    </source>
</evidence>
<dbReference type="PANTHER" id="PTHR38600:SF2">
    <property type="entry name" value="SLL0088 PROTEIN"/>
    <property type="match status" value="1"/>
</dbReference>
<feature type="domain" description="HTH deoR-type" evidence="4">
    <location>
        <begin position="5"/>
        <end position="60"/>
    </location>
</feature>
<dbReference type="InterPro" id="IPR001034">
    <property type="entry name" value="DeoR_HTH"/>
</dbReference>
<dbReference type="RefSeq" id="WP_244721035.1">
    <property type="nucleotide sequence ID" value="NZ_CP095072.1"/>
</dbReference>
<dbReference type="CDD" id="cd00090">
    <property type="entry name" value="HTH_ARSR"/>
    <property type="match status" value="1"/>
</dbReference>
<dbReference type="Gene3D" id="1.10.10.10">
    <property type="entry name" value="Winged helix-like DNA-binding domain superfamily/Winged helix DNA-binding domain"/>
    <property type="match status" value="1"/>
</dbReference>
<keyword evidence="1" id="KW-0805">Transcription regulation</keyword>
<dbReference type="Proteomes" id="UP000831782">
    <property type="component" value="Chromosome"/>
</dbReference>
<dbReference type="InterPro" id="IPR027395">
    <property type="entry name" value="WH_DNA-bd_dom"/>
</dbReference>
<accession>A0ABY4EYC0</accession>
<evidence type="ECO:0000256" key="2">
    <source>
        <dbReference type="ARBA" id="ARBA00023125"/>
    </source>
</evidence>
<sequence length="215" mass="25326">MYSHKQTTKDQILEILKKERSLSVNEIITHINITHMAIRKHLTTLEKDGLVTYTHVKKEIGRPLQKYHLTDKGKRLFPSNYETISMEFLKDIEKTYGKAAITQLFKNREARQADQYGSLLTTYTPKEKMQHMIRIQNEKGYMAELKQEDEQHFEMVEYNCPIFSVAREYKVACQCETNMFKQVLGTESIERTQCKTDGDNHCKFKVRFEEQSSTV</sequence>
<dbReference type="InterPro" id="IPR036388">
    <property type="entry name" value="WH-like_DNA-bd_sf"/>
</dbReference>
<dbReference type="EMBL" id="CP095072">
    <property type="protein sequence ID" value="UOQ49258.1"/>
    <property type="molecule type" value="Genomic_DNA"/>
</dbReference>
<evidence type="ECO:0000313" key="6">
    <source>
        <dbReference type="Proteomes" id="UP000831782"/>
    </source>
</evidence>
<protein>
    <submittedName>
        <fullName evidence="5">Transcriptional regulator</fullName>
    </submittedName>
</protein>
<keyword evidence="2" id="KW-0238">DNA-binding</keyword>
<dbReference type="SUPFAM" id="SSF46785">
    <property type="entry name" value="Winged helix' DNA-binding domain"/>
    <property type="match status" value="1"/>
</dbReference>
<gene>
    <name evidence="5" type="ORF">MUN88_03785</name>
</gene>
<proteinExistence type="predicted"/>
<dbReference type="PROSITE" id="PS51000">
    <property type="entry name" value="HTH_DEOR_2"/>
    <property type="match status" value="1"/>
</dbReference>
<evidence type="ECO:0000256" key="1">
    <source>
        <dbReference type="ARBA" id="ARBA00023015"/>
    </source>
</evidence>
<dbReference type="PANTHER" id="PTHR38600">
    <property type="entry name" value="TRANSCRIPTIONAL REGULATORY PROTEIN"/>
    <property type="match status" value="1"/>
</dbReference>
<dbReference type="InterPro" id="IPR011991">
    <property type="entry name" value="ArsR-like_HTH"/>
</dbReference>
<reference evidence="5 6" key="1">
    <citation type="submission" date="2022-04" db="EMBL/GenBank/DDBJ databases">
        <title>Gracilibacillus sp. isolated from saltern.</title>
        <authorList>
            <person name="Won M."/>
            <person name="Lee C.-M."/>
            <person name="Woen H.-Y."/>
            <person name="Kwon S.-W."/>
        </authorList>
    </citation>
    <scope>NUCLEOTIDE SEQUENCE [LARGE SCALE GENOMIC DNA]</scope>
    <source>
        <strain evidence="5 6">SSWR10-1</strain>
    </source>
</reference>
<keyword evidence="6" id="KW-1185">Reference proteome</keyword>
<evidence type="ECO:0000259" key="4">
    <source>
        <dbReference type="PROSITE" id="PS51000"/>
    </source>
</evidence>
<dbReference type="SMART" id="SM00420">
    <property type="entry name" value="HTH_DEOR"/>
    <property type="match status" value="1"/>
</dbReference>
<dbReference type="InterPro" id="IPR036390">
    <property type="entry name" value="WH_DNA-bd_sf"/>
</dbReference>
<dbReference type="Pfam" id="PF13601">
    <property type="entry name" value="HTH_34"/>
    <property type="match status" value="1"/>
</dbReference>